<keyword evidence="2 6" id="KW-0418">Kinase</keyword>
<dbReference type="RefSeq" id="WP_162375509.1">
    <property type="nucleotide sequence ID" value="NZ_JAYRDL010000042.1"/>
</dbReference>
<reference evidence="8" key="1">
    <citation type="journal article" date="2019" name="Int. J. Syst. Evol. Microbiol.">
        <title>The Global Catalogue of Microorganisms (GCM) 10K type strain sequencing project: providing services to taxonomists for standard genome sequencing and annotation.</title>
        <authorList>
            <consortium name="The Broad Institute Genomics Platform"/>
            <consortium name="The Broad Institute Genome Sequencing Center for Infectious Disease"/>
            <person name="Wu L."/>
            <person name="Ma J."/>
        </authorList>
    </citation>
    <scope>NUCLEOTIDE SEQUENCE [LARGE SCALE GENOMIC DNA]</scope>
    <source>
        <strain evidence="8">CCUG 55854</strain>
    </source>
</reference>
<dbReference type="PANTHER" id="PTHR20275:SF0">
    <property type="entry name" value="NAD KINASE"/>
    <property type="match status" value="1"/>
</dbReference>
<feature type="binding site" evidence="6">
    <location>
        <position position="180"/>
    </location>
    <ligand>
        <name>NAD(+)</name>
        <dbReference type="ChEBI" id="CHEBI:57540"/>
    </ligand>
</feature>
<feature type="binding site" evidence="6">
    <location>
        <begin position="156"/>
        <end position="161"/>
    </location>
    <ligand>
        <name>NAD(+)</name>
        <dbReference type="ChEBI" id="CHEBI:57540"/>
    </ligand>
</feature>
<dbReference type="InterPro" id="IPR017437">
    <property type="entry name" value="ATP-NAD_kinase_PpnK-typ_C"/>
</dbReference>
<dbReference type="InterPro" id="IPR017438">
    <property type="entry name" value="ATP-NAD_kinase_N"/>
</dbReference>
<evidence type="ECO:0000256" key="2">
    <source>
        <dbReference type="ARBA" id="ARBA00022777"/>
    </source>
</evidence>
<dbReference type="Pfam" id="PF20143">
    <property type="entry name" value="NAD_kinase_C"/>
    <property type="match status" value="1"/>
</dbReference>
<dbReference type="EMBL" id="JBHTKN010000003">
    <property type="protein sequence ID" value="MFD1041924.1"/>
    <property type="molecule type" value="Genomic_DNA"/>
</dbReference>
<dbReference type="NCBIfam" id="NF003406">
    <property type="entry name" value="PRK04761.1"/>
    <property type="match status" value="1"/>
</dbReference>
<organism evidence="7 8">
    <name type="scientific">Pseudoxanthomonas kaohsiungensis</name>
    <dbReference type="NCBI Taxonomy" id="283923"/>
    <lineage>
        <taxon>Bacteria</taxon>
        <taxon>Pseudomonadati</taxon>
        <taxon>Pseudomonadota</taxon>
        <taxon>Gammaproteobacteria</taxon>
        <taxon>Lysobacterales</taxon>
        <taxon>Lysobacteraceae</taxon>
        <taxon>Pseudoxanthomonas</taxon>
    </lineage>
</organism>
<name>A0ABW3LX30_9GAMM</name>
<feature type="binding site" evidence="6">
    <location>
        <begin position="115"/>
        <end position="116"/>
    </location>
    <ligand>
        <name>NAD(+)</name>
        <dbReference type="ChEBI" id="CHEBI:57540"/>
    </ligand>
</feature>
<dbReference type="HAMAP" id="MF_00361">
    <property type="entry name" value="NAD_kinase"/>
    <property type="match status" value="1"/>
</dbReference>
<dbReference type="InterPro" id="IPR002504">
    <property type="entry name" value="NADK"/>
</dbReference>
<evidence type="ECO:0000256" key="1">
    <source>
        <dbReference type="ARBA" id="ARBA00022679"/>
    </source>
</evidence>
<dbReference type="EC" id="2.7.1.23" evidence="6"/>
<keyword evidence="6" id="KW-0547">Nucleotide-binding</keyword>
<dbReference type="InterPro" id="IPR016064">
    <property type="entry name" value="NAD/diacylglycerol_kinase_sf"/>
</dbReference>
<proteinExistence type="inferred from homology"/>
<feature type="binding site" evidence="6">
    <location>
        <position position="145"/>
    </location>
    <ligand>
        <name>NAD(+)</name>
        <dbReference type="ChEBI" id="CHEBI:57540"/>
    </ligand>
</feature>
<gene>
    <name evidence="6" type="primary">nadK</name>
    <name evidence="7" type="ORF">ACFQ2N_06125</name>
</gene>
<dbReference type="SUPFAM" id="SSF111331">
    <property type="entry name" value="NAD kinase/diacylglycerol kinase-like"/>
    <property type="match status" value="1"/>
</dbReference>
<protein>
    <recommendedName>
        <fullName evidence="6">NAD kinase</fullName>
        <ecNumber evidence="6">2.7.1.23</ecNumber>
    </recommendedName>
    <alternativeName>
        <fullName evidence="6">ATP-dependent NAD kinase</fullName>
    </alternativeName>
</protein>
<comment type="function">
    <text evidence="6">Involved in the regulation of the intracellular balance of NAD and NADP, and is a key enzyme in the biosynthesis of NADP. Catalyzes specifically the phosphorylation on 2'-hydroxyl of the adenosine moiety of NAD to yield NADP.</text>
</comment>
<evidence type="ECO:0000256" key="4">
    <source>
        <dbReference type="ARBA" id="ARBA00023027"/>
    </source>
</evidence>
<sequence>MSASPRIAFLASGAPNAQQALEAMVARHGQRPPEEADVICALGGDGFMLQTLHRHGGLGKPVYGMKLGTVGFLMNHFNADDLLGRIAAAEPAKLRPLEMVAQTESGASTGSLAYNEVSLLRQTRQAAHVRIHLNGQPRLDELICDGVMVATPAGSTAYNFSAHGPILPLGSHTIALTPIAAFRPRRWRGAILKADTEVRFEVLDPYKRPVSATADSHETRDVVEVVIRESTDRMVTLLFDPEHNLEERILSEQFVV</sequence>
<keyword evidence="6" id="KW-0963">Cytoplasm</keyword>
<evidence type="ECO:0000256" key="6">
    <source>
        <dbReference type="HAMAP-Rule" id="MF_00361"/>
    </source>
</evidence>
<dbReference type="PANTHER" id="PTHR20275">
    <property type="entry name" value="NAD KINASE"/>
    <property type="match status" value="1"/>
</dbReference>
<keyword evidence="3 6" id="KW-0521">NADP</keyword>
<keyword evidence="8" id="KW-1185">Reference proteome</keyword>
<evidence type="ECO:0000313" key="7">
    <source>
        <dbReference type="EMBL" id="MFD1041924.1"/>
    </source>
</evidence>
<comment type="catalytic activity">
    <reaction evidence="5 6">
        <text>NAD(+) + ATP = ADP + NADP(+) + H(+)</text>
        <dbReference type="Rhea" id="RHEA:18629"/>
        <dbReference type="ChEBI" id="CHEBI:15378"/>
        <dbReference type="ChEBI" id="CHEBI:30616"/>
        <dbReference type="ChEBI" id="CHEBI:57540"/>
        <dbReference type="ChEBI" id="CHEBI:58349"/>
        <dbReference type="ChEBI" id="CHEBI:456216"/>
        <dbReference type="EC" id="2.7.1.23"/>
    </reaction>
</comment>
<comment type="cofactor">
    <cofactor evidence="6">
        <name>a divalent metal cation</name>
        <dbReference type="ChEBI" id="CHEBI:60240"/>
    </cofactor>
</comment>
<keyword evidence="4 6" id="KW-0520">NAD</keyword>
<comment type="similarity">
    <text evidence="6">Belongs to the NAD kinase family.</text>
</comment>
<dbReference type="Gene3D" id="2.60.200.30">
    <property type="entry name" value="Probable inorganic polyphosphate/atp-NAD kinase, domain 2"/>
    <property type="match status" value="1"/>
</dbReference>
<feature type="binding site" evidence="6">
    <location>
        <begin position="45"/>
        <end position="46"/>
    </location>
    <ligand>
        <name>NAD(+)</name>
        <dbReference type="ChEBI" id="CHEBI:57540"/>
    </ligand>
</feature>
<comment type="subcellular location">
    <subcellularLocation>
        <location evidence="6">Cytoplasm</location>
    </subcellularLocation>
</comment>
<evidence type="ECO:0000256" key="5">
    <source>
        <dbReference type="ARBA" id="ARBA00047925"/>
    </source>
</evidence>
<evidence type="ECO:0000313" key="8">
    <source>
        <dbReference type="Proteomes" id="UP001597033"/>
    </source>
</evidence>
<feature type="active site" description="Proton acceptor" evidence="6">
    <location>
        <position position="45"/>
    </location>
</feature>
<keyword evidence="6" id="KW-0067">ATP-binding</keyword>
<dbReference type="GO" id="GO:0003951">
    <property type="term" value="F:NAD+ kinase activity"/>
    <property type="evidence" value="ECO:0007669"/>
    <property type="project" value="UniProtKB-EC"/>
</dbReference>
<accession>A0ABW3LX30</accession>
<feature type="binding site" evidence="6">
    <location>
        <position position="153"/>
    </location>
    <ligand>
        <name>NAD(+)</name>
        <dbReference type="ChEBI" id="CHEBI:57540"/>
    </ligand>
</feature>
<comment type="caution">
    <text evidence="7">The sequence shown here is derived from an EMBL/GenBank/DDBJ whole genome shotgun (WGS) entry which is preliminary data.</text>
</comment>
<evidence type="ECO:0000256" key="3">
    <source>
        <dbReference type="ARBA" id="ARBA00022857"/>
    </source>
</evidence>
<dbReference type="Proteomes" id="UP001597033">
    <property type="component" value="Unassembled WGS sequence"/>
</dbReference>
<keyword evidence="1 6" id="KW-0808">Transferase</keyword>
<comment type="caution">
    <text evidence="6">Lacks conserved residue(s) required for the propagation of feature annotation.</text>
</comment>
<dbReference type="Gene3D" id="3.40.50.10330">
    <property type="entry name" value="Probable inorganic polyphosphate/atp-NAD kinase, domain 1"/>
    <property type="match status" value="1"/>
</dbReference>